<protein>
    <submittedName>
        <fullName evidence="1">Uncharacterized protein</fullName>
    </submittedName>
</protein>
<gene>
    <name evidence="1" type="ORF">TVY486_1011850</name>
</gene>
<evidence type="ECO:0000313" key="1">
    <source>
        <dbReference type="EMBL" id="CCC52142.1"/>
    </source>
</evidence>
<proteinExistence type="predicted"/>
<dbReference type="AlphaFoldDB" id="G0U3Y1"/>
<accession>G0U3Y1</accession>
<organism evidence="1">
    <name type="scientific">Trypanosoma vivax (strain Y486)</name>
    <dbReference type="NCBI Taxonomy" id="1055687"/>
    <lineage>
        <taxon>Eukaryota</taxon>
        <taxon>Discoba</taxon>
        <taxon>Euglenozoa</taxon>
        <taxon>Kinetoplastea</taxon>
        <taxon>Metakinetoplastina</taxon>
        <taxon>Trypanosomatida</taxon>
        <taxon>Trypanosomatidae</taxon>
        <taxon>Trypanosoma</taxon>
        <taxon>Duttonella</taxon>
    </lineage>
</organism>
<sequence>MRDALTSFIEASAAQGSWESALVAWQTVAASGTAPSTAQTALLTRVLAQSGRWREAISVSAADAGKSMCPLRISARCVAMLAAVGANRWVEACQQLYNVWYSATAHAKAERNPVADGTSGSVDRVRKELHRMATLFVNQVTPIMPKEQQSEWLQIVRHTWCGTEALGVESSAMTSLEVDEKRGADGSNDWTLRDVSPQLSDAVSTTVTNNDELLHILHKPKERHSWCSALDVLAAMPHPNASSVNITVRILTNQGRHREVVDVVSRFMIPRGIQPTTVTAKVLAESANTMRSGSLCSLILKTPSLRQLLTPQSAVPLVLALQRLGKWQQCLEWWRSLPPASVTVATPKELHNLRNTGEANLKHHLKLSSYVAVCIASGGGSWLDALGALHSAAAYDPPLTLLFALRALRVAGRWEAAVTLLMESRAVWEKSPLALQVLEVVVKQNAESWIPHNVVRALQQKFGT</sequence>
<dbReference type="EMBL" id="HE573026">
    <property type="protein sequence ID" value="CCC52142.1"/>
    <property type="molecule type" value="Genomic_DNA"/>
</dbReference>
<reference evidence="1" key="1">
    <citation type="journal article" date="2012" name="Proc. Natl. Acad. Sci. U.S.A.">
        <title>Antigenic diversity is generated by distinct evolutionary mechanisms in African trypanosome species.</title>
        <authorList>
            <person name="Jackson A.P."/>
            <person name="Berry A."/>
            <person name="Aslett M."/>
            <person name="Allison H.C."/>
            <person name="Burton P."/>
            <person name="Vavrova-Anderson J."/>
            <person name="Brown R."/>
            <person name="Browne H."/>
            <person name="Corton N."/>
            <person name="Hauser H."/>
            <person name="Gamble J."/>
            <person name="Gilderthorp R."/>
            <person name="Marcello L."/>
            <person name="McQuillan J."/>
            <person name="Otto T.D."/>
            <person name="Quail M.A."/>
            <person name="Sanders M.J."/>
            <person name="van Tonder A."/>
            <person name="Ginger M.L."/>
            <person name="Field M.C."/>
            <person name="Barry J.D."/>
            <person name="Hertz-Fowler C."/>
            <person name="Berriman M."/>
        </authorList>
    </citation>
    <scope>NUCLEOTIDE SEQUENCE</scope>
    <source>
        <strain evidence="1">Y486</strain>
    </source>
</reference>
<dbReference type="VEuPathDB" id="TriTrypDB:TvY486_1011850"/>
<name>G0U3Y1_TRYVY</name>